<dbReference type="PANTHER" id="PTHR43179:SF10">
    <property type="entry name" value="GLYCOSYL TRANSFERASE"/>
    <property type="match status" value="1"/>
</dbReference>
<dbReference type="InterPro" id="IPR001173">
    <property type="entry name" value="Glyco_trans_2-like"/>
</dbReference>
<evidence type="ECO:0000313" key="3">
    <source>
        <dbReference type="Proteomes" id="UP000297861"/>
    </source>
</evidence>
<keyword evidence="2" id="KW-0808">Transferase</keyword>
<reference evidence="2 3" key="1">
    <citation type="submission" date="2019-03" db="EMBL/GenBank/DDBJ databases">
        <title>San Antonio Military Medical Center submission to MRSN (WRAIR), pending publication.</title>
        <authorList>
            <person name="Blyth D.M."/>
            <person name="Mccarthy S.L."/>
            <person name="Schall S.E."/>
            <person name="Stam J.A."/>
            <person name="Ong A.C."/>
            <person name="Mcgann P.T."/>
        </authorList>
    </citation>
    <scope>NUCLEOTIDE SEQUENCE [LARGE SCALE GENOMIC DNA]</scope>
    <source>
        <strain evidence="2 3">MRSN571793</strain>
    </source>
</reference>
<dbReference type="Gene3D" id="3.90.550.10">
    <property type="entry name" value="Spore Coat Polysaccharide Biosynthesis Protein SpsA, Chain A"/>
    <property type="match status" value="1"/>
</dbReference>
<dbReference type="Proteomes" id="UP000297861">
    <property type="component" value="Unassembled WGS sequence"/>
</dbReference>
<dbReference type="AlphaFoldDB" id="A0A4Y8KW19"/>
<dbReference type="EMBL" id="SOML01000013">
    <property type="protein sequence ID" value="TFD93174.1"/>
    <property type="molecule type" value="Genomic_DNA"/>
</dbReference>
<dbReference type="PANTHER" id="PTHR43179">
    <property type="entry name" value="RHAMNOSYLTRANSFERASE WBBL"/>
    <property type="match status" value="1"/>
</dbReference>
<keyword evidence="3" id="KW-1185">Reference proteome</keyword>
<proteinExistence type="predicted"/>
<comment type="caution">
    <text evidence="2">The sequence shown here is derived from an EMBL/GenBank/DDBJ whole genome shotgun (WGS) entry which is preliminary data.</text>
</comment>
<accession>A0A4Y8KW19</accession>
<sequence length="278" mass="32617">MITSSIILYSTKKDIEKNEELAKVVKCTSASTVDKIYVIDNSPTALLKEFVESLSDKVVYIFNNANLGYGAAHNIALRKAIEVGADYHIILNPDIYFEGGTIESLFFYMDTHRDVGAVMPMIKYPNGETQYLCKLQPTPFDLIGRRFLPKKFTLKRNNRYELRHSGYNRIMNVPCLSGCFMFLRVDILRHTGLFDDRFFMYCEDFDFYKRIHLKYKTVFFPEATVIHAHKKESYVNKKLLKMHIRSAIKYFNKWGWFFDKDRRVANKEILDCLNNVDK</sequence>
<gene>
    <name evidence="2" type="ORF">E2605_16970</name>
</gene>
<dbReference type="OrthoDB" id="9771846at2"/>
<evidence type="ECO:0000313" key="2">
    <source>
        <dbReference type="EMBL" id="TFD93174.1"/>
    </source>
</evidence>
<feature type="domain" description="Glycosyltransferase 2-like" evidence="1">
    <location>
        <begin position="32"/>
        <end position="189"/>
    </location>
</feature>
<dbReference type="GO" id="GO:0016740">
    <property type="term" value="F:transferase activity"/>
    <property type="evidence" value="ECO:0007669"/>
    <property type="project" value="UniProtKB-KW"/>
</dbReference>
<dbReference type="SUPFAM" id="SSF53448">
    <property type="entry name" value="Nucleotide-diphospho-sugar transferases"/>
    <property type="match status" value="1"/>
</dbReference>
<evidence type="ECO:0000259" key="1">
    <source>
        <dbReference type="Pfam" id="PF00535"/>
    </source>
</evidence>
<organism evidence="2 3">
    <name type="scientific">Dysgonomonas capnocytophagoides</name>
    <dbReference type="NCBI Taxonomy" id="45254"/>
    <lineage>
        <taxon>Bacteria</taxon>
        <taxon>Pseudomonadati</taxon>
        <taxon>Bacteroidota</taxon>
        <taxon>Bacteroidia</taxon>
        <taxon>Bacteroidales</taxon>
        <taxon>Dysgonomonadaceae</taxon>
        <taxon>Dysgonomonas</taxon>
    </lineage>
</organism>
<dbReference type="Pfam" id="PF00535">
    <property type="entry name" value="Glycos_transf_2"/>
    <property type="match status" value="1"/>
</dbReference>
<protein>
    <submittedName>
        <fullName evidence="2">Glycosyltransferase</fullName>
    </submittedName>
</protein>
<name>A0A4Y8KW19_9BACT</name>
<dbReference type="InterPro" id="IPR029044">
    <property type="entry name" value="Nucleotide-diphossugar_trans"/>
</dbReference>
<dbReference type="RefSeq" id="WP_134437316.1">
    <property type="nucleotide sequence ID" value="NZ_SOML01000013.1"/>
</dbReference>